<accession>A0A6F9D972</accession>
<comment type="subcellular location">
    <subcellularLocation>
        <location evidence="1">Cytoplasm</location>
        <location evidence="1">Cytoskeleton</location>
    </subcellularLocation>
</comment>
<organism evidence="8">
    <name type="scientific">Phallusia mammillata</name>
    <dbReference type="NCBI Taxonomy" id="59560"/>
    <lineage>
        <taxon>Eukaryota</taxon>
        <taxon>Metazoa</taxon>
        <taxon>Chordata</taxon>
        <taxon>Tunicata</taxon>
        <taxon>Ascidiacea</taxon>
        <taxon>Phlebobranchia</taxon>
        <taxon>Ascidiidae</taxon>
        <taxon>Phallusia</taxon>
    </lineage>
</organism>
<feature type="coiled-coil region" evidence="6">
    <location>
        <begin position="98"/>
        <end position="132"/>
    </location>
</feature>
<dbReference type="InterPro" id="IPR007707">
    <property type="entry name" value="TACC_C"/>
</dbReference>
<name>A0A6F9D972_9ASCI</name>
<reference evidence="8" key="1">
    <citation type="submission" date="2020-04" db="EMBL/GenBank/DDBJ databases">
        <authorList>
            <person name="Neveu A P."/>
        </authorList>
    </citation>
    <scope>NUCLEOTIDE SEQUENCE</scope>
    <source>
        <tissue evidence="8">Whole embryo</tissue>
    </source>
</reference>
<evidence type="ECO:0000256" key="1">
    <source>
        <dbReference type="ARBA" id="ARBA00004245"/>
    </source>
</evidence>
<dbReference type="GO" id="GO:0005856">
    <property type="term" value="C:cytoskeleton"/>
    <property type="evidence" value="ECO:0007669"/>
    <property type="project" value="UniProtKB-SubCell"/>
</dbReference>
<comment type="similarity">
    <text evidence="2">Belongs to the TACC family.</text>
</comment>
<dbReference type="AlphaFoldDB" id="A0A6F9D972"/>
<protein>
    <submittedName>
        <fullName evidence="8">Coiled-coil domain-containing protein 69-like</fullName>
    </submittedName>
</protein>
<dbReference type="Pfam" id="PF05010">
    <property type="entry name" value="TACC_C"/>
    <property type="match status" value="1"/>
</dbReference>
<evidence type="ECO:0000313" key="8">
    <source>
        <dbReference type="EMBL" id="CAB3228692.1"/>
    </source>
</evidence>
<keyword evidence="5" id="KW-0206">Cytoskeleton</keyword>
<feature type="coiled-coil region" evidence="6">
    <location>
        <begin position="19"/>
        <end position="46"/>
    </location>
</feature>
<evidence type="ECO:0000256" key="4">
    <source>
        <dbReference type="ARBA" id="ARBA00023054"/>
    </source>
</evidence>
<evidence type="ECO:0000256" key="5">
    <source>
        <dbReference type="ARBA" id="ARBA00023212"/>
    </source>
</evidence>
<evidence type="ECO:0000256" key="6">
    <source>
        <dbReference type="SAM" id="Coils"/>
    </source>
</evidence>
<gene>
    <name evidence="8" type="primary">Ccdc69</name>
</gene>
<evidence type="ECO:0000259" key="7">
    <source>
        <dbReference type="Pfam" id="PF05010"/>
    </source>
</evidence>
<feature type="domain" description="Transforming acidic coiled-coil-containing protein C-terminal" evidence="7">
    <location>
        <begin position="19"/>
        <end position="194"/>
    </location>
</feature>
<evidence type="ECO:0000256" key="2">
    <source>
        <dbReference type="ARBA" id="ARBA00009423"/>
    </source>
</evidence>
<evidence type="ECO:0000256" key="3">
    <source>
        <dbReference type="ARBA" id="ARBA00022490"/>
    </source>
</evidence>
<dbReference type="EMBL" id="LR783694">
    <property type="protein sequence ID" value="CAB3228692.1"/>
    <property type="molecule type" value="mRNA"/>
</dbReference>
<keyword evidence="3" id="KW-0963">Cytoplasm</keyword>
<sequence length="201" mass="23145">MTVSSRISSTDTTMYSEDYLQKKRENQQLENRIANLQNQLNKLRRPAGRELIFNESTILQKQREETLEIAEKLGESVNMSETSVQTPLNMYKDLKSSVEKYNRNRTAWLKAIDELQSRIRHTEQETDSVTQAVTTALAKSKDELGKVDEDSRALIPTLQTQLKVIETKKRSLQSNLEQKRKETIDLTKLCDDLISPNSAKK</sequence>
<keyword evidence="4 6" id="KW-0175">Coiled coil</keyword>
<dbReference type="Gene3D" id="1.20.5.1700">
    <property type="match status" value="1"/>
</dbReference>
<proteinExistence type="evidence at transcript level"/>